<dbReference type="Pfam" id="PF14646">
    <property type="entry name" value="MYCBPAP"/>
    <property type="match status" value="2"/>
</dbReference>
<comment type="caution">
    <text evidence="2">The sequence shown here is derived from an EMBL/GenBank/DDBJ whole genome shotgun (WGS) entry which is preliminary data.</text>
</comment>
<feature type="region of interest" description="Disordered" evidence="1">
    <location>
        <begin position="66"/>
        <end position="93"/>
    </location>
</feature>
<keyword evidence="3" id="KW-1185">Reference proteome</keyword>
<feature type="compositionally biased region" description="Acidic residues" evidence="1">
    <location>
        <begin position="69"/>
        <end position="80"/>
    </location>
</feature>
<sequence length="701" mass="80518">MITNQEPELPKDNKKPIHILVAKALSPDSGEILPNQKKKTPEKLTPYNILGDVEDFQEFNKLYNGNVSESEEEEDPEEEPQIQIDPQVQEREEKELNERKEWLNKLHIFQRYREIREEHALKNWERHCNDWSRMEQHISKRSGKVNRILYKKPEDLLMARICEYRQVVEEKRLIEEALRVLEDQKIDFWKEGIKIGNDLLGLSFQLPSGGPRQLERKGTPVSYQDEKKKDLSQVMKVIDPFYRHAGEYIEAVGQNINKIEYDLAKAFLERLEKVASEKELKVPEQVQEIPETQLETGLKPGMHLEISSTRLFFEVELNHISTSILTVHNRGSYAVHFEWAPVKRENPLHTKLSHSGNQTFFFSYIKGVILPGTAFDFPIVFKSTRNGMFTEIWKLVTSPTSAKADEIVVTLRGVAYEKDMLVKKRKDVEVLLEKRCAETVGKETVTFLMQRVQSAQMSMHRPFKNTAGVRFEELNKQLNLKFNLEIYHKLLDLKDKVFKSLGVKSAWSGSVNQLYEYAVNVPNDDERTNCICELNELVRKSCYDDSSVRSELRFVICDSQMYSSTLMIHKKTLTILNVNYIFNEVTKAAVDTQKKPSGPPGKATAPPPAAAGKDPKKGAAPPPAKVDLKKPGQKKANEVEPEEAAPTPKVAKKKPPSSKGWSPERRMQEQAYTNSLTATMKQYVEESIDRMCGLFNDTNPK</sequence>
<dbReference type="Proteomes" id="UP001210925">
    <property type="component" value="Unassembled WGS sequence"/>
</dbReference>
<evidence type="ECO:0008006" key="4">
    <source>
        <dbReference type="Google" id="ProtNLM"/>
    </source>
</evidence>
<evidence type="ECO:0000256" key="1">
    <source>
        <dbReference type="SAM" id="MobiDB-lite"/>
    </source>
</evidence>
<organism evidence="2 3">
    <name type="scientific">Boothiomyces macroporosus</name>
    <dbReference type="NCBI Taxonomy" id="261099"/>
    <lineage>
        <taxon>Eukaryota</taxon>
        <taxon>Fungi</taxon>
        <taxon>Fungi incertae sedis</taxon>
        <taxon>Chytridiomycota</taxon>
        <taxon>Chytridiomycota incertae sedis</taxon>
        <taxon>Chytridiomycetes</taxon>
        <taxon>Rhizophydiales</taxon>
        <taxon>Terramycetaceae</taxon>
        <taxon>Boothiomyces</taxon>
    </lineage>
</organism>
<dbReference type="InterPro" id="IPR013783">
    <property type="entry name" value="Ig-like_fold"/>
</dbReference>
<feature type="compositionally biased region" description="Basic and acidic residues" evidence="1">
    <location>
        <begin position="626"/>
        <end position="638"/>
    </location>
</feature>
<gene>
    <name evidence="2" type="ORF">HK103_002860</name>
</gene>
<dbReference type="Gene3D" id="2.60.40.10">
    <property type="entry name" value="Immunoglobulins"/>
    <property type="match status" value="1"/>
</dbReference>
<dbReference type="PANTHER" id="PTHR48421">
    <property type="entry name" value="MYCBP-ASSOCIATED PROTEIN"/>
    <property type="match status" value="1"/>
</dbReference>
<name>A0AAD5UN16_9FUNG</name>
<proteinExistence type="predicted"/>
<evidence type="ECO:0000313" key="3">
    <source>
        <dbReference type="Proteomes" id="UP001210925"/>
    </source>
</evidence>
<dbReference type="EMBL" id="JADGKB010000020">
    <property type="protein sequence ID" value="KAJ3259213.1"/>
    <property type="molecule type" value="Genomic_DNA"/>
</dbReference>
<feature type="region of interest" description="Disordered" evidence="1">
    <location>
        <begin position="591"/>
        <end position="673"/>
    </location>
</feature>
<accession>A0AAD5UN16</accession>
<protein>
    <recommendedName>
        <fullName evidence="4">MYCBP-associated protein</fullName>
    </recommendedName>
</protein>
<dbReference type="PANTHER" id="PTHR48421:SF1">
    <property type="entry name" value="MYCBP-ASSOCIATED PROTEIN"/>
    <property type="match status" value="1"/>
</dbReference>
<dbReference type="InterPro" id="IPR032707">
    <property type="entry name" value="MYCBPAP"/>
</dbReference>
<reference evidence="2" key="1">
    <citation type="submission" date="2020-05" db="EMBL/GenBank/DDBJ databases">
        <title>Phylogenomic resolution of chytrid fungi.</title>
        <authorList>
            <person name="Stajich J.E."/>
            <person name="Amses K."/>
            <person name="Simmons R."/>
            <person name="Seto K."/>
            <person name="Myers J."/>
            <person name="Bonds A."/>
            <person name="Quandt C.A."/>
            <person name="Barry K."/>
            <person name="Liu P."/>
            <person name="Grigoriev I."/>
            <person name="Longcore J.E."/>
            <person name="James T.Y."/>
        </authorList>
    </citation>
    <scope>NUCLEOTIDE SEQUENCE</scope>
    <source>
        <strain evidence="2">PLAUS21</strain>
    </source>
</reference>
<evidence type="ECO:0000313" key="2">
    <source>
        <dbReference type="EMBL" id="KAJ3259213.1"/>
    </source>
</evidence>
<dbReference type="AlphaFoldDB" id="A0AAD5UN16"/>